<proteinExistence type="predicted"/>
<dbReference type="InterPro" id="IPR001906">
    <property type="entry name" value="Terpene_synth_N"/>
</dbReference>
<accession>B9SY55</accession>
<dbReference type="PANTHER" id="PTHR31225">
    <property type="entry name" value="OS04G0344100 PROTEIN-RELATED"/>
    <property type="match status" value="1"/>
</dbReference>
<dbReference type="InterPro" id="IPR036965">
    <property type="entry name" value="Terpene_synth_N_sf"/>
</dbReference>
<name>B9SY55_RICCO</name>
<evidence type="ECO:0000259" key="3">
    <source>
        <dbReference type="Pfam" id="PF01397"/>
    </source>
</evidence>
<dbReference type="InterPro" id="IPR008930">
    <property type="entry name" value="Terpenoid_cyclase/PrenylTrfase"/>
</dbReference>
<comment type="cofactor">
    <cofactor evidence="1">
        <name>Mg(2+)</name>
        <dbReference type="ChEBI" id="CHEBI:18420"/>
    </cofactor>
</comment>
<reference evidence="5" key="1">
    <citation type="journal article" date="2010" name="Nat. Biotechnol.">
        <title>Draft genome sequence of the oilseed species Ricinus communis.</title>
        <authorList>
            <person name="Chan A.P."/>
            <person name="Crabtree J."/>
            <person name="Zhao Q."/>
            <person name="Lorenzi H."/>
            <person name="Orvis J."/>
            <person name="Puiu D."/>
            <person name="Melake-Berhan A."/>
            <person name="Jones K.M."/>
            <person name="Redman J."/>
            <person name="Chen G."/>
            <person name="Cahoon E.B."/>
            <person name="Gedil M."/>
            <person name="Stanke M."/>
            <person name="Haas B.J."/>
            <person name="Wortman J.R."/>
            <person name="Fraser-Liggett C.M."/>
            <person name="Ravel J."/>
            <person name="Rabinowicz P.D."/>
        </authorList>
    </citation>
    <scope>NUCLEOTIDE SEQUENCE [LARGE SCALE GENOMIC DNA]</scope>
    <source>
        <strain evidence="5">cv. Hale</strain>
    </source>
</reference>
<sequence>MNSDAVLFCRAKIFEKFKDSEGNFKTSLINDALGMLSLYEVTHLSIGGEDVLDEALAFTTTNLQSVLPQLNTHLAAQVSRALNRPMRKYLPRNCIKKS</sequence>
<dbReference type="STRING" id="3988.B9SY55"/>
<dbReference type="Proteomes" id="UP000008311">
    <property type="component" value="Unassembled WGS sequence"/>
</dbReference>
<dbReference type="PANTHER" id="PTHR31225:SF221">
    <property type="entry name" value="(-)-GERMACRENE D SYNTHASE"/>
    <property type="match status" value="1"/>
</dbReference>
<dbReference type="Pfam" id="PF01397">
    <property type="entry name" value="Terpene_synth"/>
    <property type="match status" value="1"/>
</dbReference>
<gene>
    <name evidence="4" type="ORF">RCOM_0987820</name>
</gene>
<dbReference type="EMBL" id="EQ974241">
    <property type="protein sequence ID" value="EEF31473.1"/>
    <property type="molecule type" value="Genomic_DNA"/>
</dbReference>
<dbReference type="SUPFAM" id="SSF48239">
    <property type="entry name" value="Terpenoid cyclases/Protein prenyltransferases"/>
    <property type="match status" value="1"/>
</dbReference>
<keyword evidence="5" id="KW-1185">Reference proteome</keyword>
<protein>
    <submittedName>
        <fullName evidence="4">D-cadinene synthase, putative</fullName>
        <ecNumber evidence="4">4.2.3.13</ecNumber>
    </submittedName>
</protein>
<dbReference type="GO" id="GO:0047461">
    <property type="term" value="F:(+)-delta-cadinene synthase activity"/>
    <property type="evidence" value="ECO:0007669"/>
    <property type="project" value="UniProtKB-EC"/>
</dbReference>
<evidence type="ECO:0000313" key="4">
    <source>
        <dbReference type="EMBL" id="EEF31473.1"/>
    </source>
</evidence>
<evidence type="ECO:0000256" key="2">
    <source>
        <dbReference type="ARBA" id="ARBA00023239"/>
    </source>
</evidence>
<keyword evidence="2 4" id="KW-0456">Lyase</keyword>
<feature type="domain" description="Terpene synthase N-terminal" evidence="3">
    <location>
        <begin position="12"/>
        <end position="82"/>
    </location>
</feature>
<dbReference type="EC" id="4.2.3.13" evidence="4"/>
<evidence type="ECO:0000256" key="1">
    <source>
        <dbReference type="ARBA" id="ARBA00001946"/>
    </source>
</evidence>
<dbReference type="GO" id="GO:0016114">
    <property type="term" value="P:terpenoid biosynthetic process"/>
    <property type="evidence" value="ECO:0007669"/>
    <property type="project" value="InterPro"/>
</dbReference>
<organism evidence="4 5">
    <name type="scientific">Ricinus communis</name>
    <name type="common">Castor bean</name>
    <dbReference type="NCBI Taxonomy" id="3988"/>
    <lineage>
        <taxon>Eukaryota</taxon>
        <taxon>Viridiplantae</taxon>
        <taxon>Streptophyta</taxon>
        <taxon>Embryophyta</taxon>
        <taxon>Tracheophyta</taxon>
        <taxon>Spermatophyta</taxon>
        <taxon>Magnoliopsida</taxon>
        <taxon>eudicotyledons</taxon>
        <taxon>Gunneridae</taxon>
        <taxon>Pentapetalae</taxon>
        <taxon>rosids</taxon>
        <taxon>fabids</taxon>
        <taxon>Malpighiales</taxon>
        <taxon>Euphorbiaceae</taxon>
        <taxon>Acalyphoideae</taxon>
        <taxon>Acalypheae</taxon>
        <taxon>Ricinus</taxon>
    </lineage>
</organism>
<dbReference type="Gene3D" id="1.50.10.130">
    <property type="entry name" value="Terpene synthase, N-terminal domain"/>
    <property type="match status" value="1"/>
</dbReference>
<dbReference type="InParanoid" id="B9SY55"/>
<evidence type="ECO:0000313" key="5">
    <source>
        <dbReference type="Proteomes" id="UP000008311"/>
    </source>
</evidence>
<dbReference type="InterPro" id="IPR050148">
    <property type="entry name" value="Terpene_synthase-like"/>
</dbReference>
<dbReference type="AlphaFoldDB" id="B9SY55"/>